<name>A0A381WMH6_9ZZZZ</name>
<evidence type="ECO:0000259" key="1">
    <source>
        <dbReference type="PROSITE" id="PS51857"/>
    </source>
</evidence>
<dbReference type="InterPro" id="IPR050181">
    <property type="entry name" value="Cold_shock_domain"/>
</dbReference>
<dbReference type="InterPro" id="IPR019844">
    <property type="entry name" value="CSD_CS"/>
</dbReference>
<reference evidence="2" key="1">
    <citation type="submission" date="2018-05" db="EMBL/GenBank/DDBJ databases">
        <authorList>
            <person name="Lanie J.A."/>
            <person name="Ng W.-L."/>
            <person name="Kazmierczak K.M."/>
            <person name="Andrzejewski T.M."/>
            <person name="Davidsen T.M."/>
            <person name="Wayne K.J."/>
            <person name="Tettelin H."/>
            <person name="Glass J.I."/>
            <person name="Rusch D."/>
            <person name="Podicherti R."/>
            <person name="Tsui H.-C.T."/>
            <person name="Winkler M.E."/>
        </authorList>
    </citation>
    <scope>NUCLEOTIDE SEQUENCE</scope>
</reference>
<dbReference type="Pfam" id="PF00313">
    <property type="entry name" value="CSD"/>
    <property type="match status" value="1"/>
</dbReference>
<protein>
    <recommendedName>
        <fullName evidence="1">CSD domain-containing protein</fullName>
    </recommendedName>
</protein>
<dbReference type="SUPFAM" id="SSF50249">
    <property type="entry name" value="Nucleic acid-binding proteins"/>
    <property type="match status" value="1"/>
</dbReference>
<dbReference type="PROSITE" id="PS51857">
    <property type="entry name" value="CSD_2"/>
    <property type="match status" value="1"/>
</dbReference>
<evidence type="ECO:0000313" key="2">
    <source>
        <dbReference type="EMBL" id="SVA53710.1"/>
    </source>
</evidence>
<feature type="domain" description="CSD" evidence="1">
    <location>
        <begin position="1"/>
        <end position="35"/>
    </location>
</feature>
<organism evidence="2">
    <name type="scientific">marine metagenome</name>
    <dbReference type="NCBI Taxonomy" id="408172"/>
    <lineage>
        <taxon>unclassified sequences</taxon>
        <taxon>metagenomes</taxon>
        <taxon>ecological metagenomes</taxon>
    </lineage>
</organism>
<dbReference type="InterPro" id="IPR012340">
    <property type="entry name" value="NA-bd_OB-fold"/>
</dbReference>
<gene>
    <name evidence="2" type="ORF">METZ01_LOCUS106564</name>
</gene>
<dbReference type="CDD" id="cd04458">
    <property type="entry name" value="CSP_CDS"/>
    <property type="match status" value="1"/>
</dbReference>
<proteinExistence type="predicted"/>
<dbReference type="InterPro" id="IPR002059">
    <property type="entry name" value="CSP_DNA-bd"/>
</dbReference>
<dbReference type="EMBL" id="UINC01012278">
    <property type="protein sequence ID" value="SVA53710.1"/>
    <property type="molecule type" value="Genomic_DNA"/>
</dbReference>
<dbReference type="PROSITE" id="PS00352">
    <property type="entry name" value="CSD_1"/>
    <property type="match status" value="1"/>
</dbReference>
<dbReference type="Gene3D" id="2.40.50.140">
    <property type="entry name" value="Nucleic acid-binding proteins"/>
    <property type="match status" value="1"/>
</dbReference>
<dbReference type="PANTHER" id="PTHR11544">
    <property type="entry name" value="COLD SHOCK DOMAIN CONTAINING PROTEINS"/>
    <property type="match status" value="1"/>
</dbReference>
<dbReference type="InterPro" id="IPR012156">
    <property type="entry name" value="Cold_shock_CspA"/>
</dbReference>
<dbReference type="PIRSF" id="PIRSF002599">
    <property type="entry name" value="Cold_shock_A"/>
    <property type="match status" value="1"/>
</dbReference>
<feature type="non-terminal residue" evidence="2">
    <location>
        <position position="35"/>
    </location>
</feature>
<sequence length="35" mass="4143">MENGTVKWFNRRKGFGFIEREGKEDLFVHKSNVEG</sequence>
<accession>A0A381WMH6</accession>
<dbReference type="AlphaFoldDB" id="A0A381WMH6"/>
<dbReference type="GO" id="GO:0003676">
    <property type="term" value="F:nucleic acid binding"/>
    <property type="evidence" value="ECO:0007669"/>
    <property type="project" value="InterPro"/>
</dbReference>
<dbReference type="PRINTS" id="PR00050">
    <property type="entry name" value="COLDSHOCK"/>
</dbReference>